<evidence type="ECO:0000256" key="8">
    <source>
        <dbReference type="PROSITE-ProRule" id="PRU01360"/>
    </source>
</evidence>
<keyword evidence="13" id="KW-0675">Receptor</keyword>
<comment type="subcellular location">
    <subcellularLocation>
        <location evidence="1 8">Cell outer membrane</location>
        <topology evidence="1 8">Multi-pass membrane protein</topology>
    </subcellularLocation>
</comment>
<evidence type="ECO:0000256" key="10">
    <source>
        <dbReference type="SAM" id="SignalP"/>
    </source>
</evidence>
<keyword evidence="14" id="KW-1185">Reference proteome</keyword>
<feature type="domain" description="TonB-dependent receptor-like beta-barrel" evidence="11">
    <location>
        <begin position="373"/>
        <end position="819"/>
    </location>
</feature>
<dbReference type="RefSeq" id="WP_290264780.1">
    <property type="nucleotide sequence ID" value="NZ_JAUFQG010000006.1"/>
</dbReference>
<evidence type="ECO:0000256" key="5">
    <source>
        <dbReference type="ARBA" id="ARBA00023077"/>
    </source>
</evidence>
<evidence type="ECO:0000256" key="4">
    <source>
        <dbReference type="ARBA" id="ARBA00022692"/>
    </source>
</evidence>
<evidence type="ECO:0000313" key="13">
    <source>
        <dbReference type="EMBL" id="MFC4360855.1"/>
    </source>
</evidence>
<dbReference type="EMBL" id="JBHSCX010000001">
    <property type="protein sequence ID" value="MFC4360855.1"/>
    <property type="molecule type" value="Genomic_DNA"/>
</dbReference>
<keyword evidence="7 8" id="KW-0998">Cell outer membrane</keyword>
<comment type="similarity">
    <text evidence="8 9">Belongs to the TonB-dependent receptor family.</text>
</comment>
<keyword evidence="4 8" id="KW-0812">Transmembrane</keyword>
<keyword evidence="2 8" id="KW-0813">Transport</keyword>
<dbReference type="PANTHER" id="PTHR47234">
    <property type="match status" value="1"/>
</dbReference>
<protein>
    <submittedName>
        <fullName evidence="13">TonB-dependent receptor plug domain-containing protein</fullName>
    </submittedName>
</protein>
<evidence type="ECO:0000256" key="3">
    <source>
        <dbReference type="ARBA" id="ARBA00022452"/>
    </source>
</evidence>
<keyword evidence="5 9" id="KW-0798">TonB box</keyword>
<dbReference type="Gene3D" id="2.170.130.10">
    <property type="entry name" value="TonB-dependent receptor, plug domain"/>
    <property type="match status" value="1"/>
</dbReference>
<dbReference type="PANTHER" id="PTHR47234:SF3">
    <property type="entry name" value="SECRETIN_TONB SHORT N-TERMINAL DOMAIN-CONTAINING PROTEIN"/>
    <property type="match status" value="1"/>
</dbReference>
<keyword evidence="10" id="KW-0732">Signal</keyword>
<keyword evidence="3 8" id="KW-1134">Transmembrane beta strand</keyword>
<evidence type="ECO:0000256" key="2">
    <source>
        <dbReference type="ARBA" id="ARBA00022448"/>
    </source>
</evidence>
<dbReference type="InterPro" id="IPR012910">
    <property type="entry name" value="Plug_dom"/>
</dbReference>
<evidence type="ECO:0000313" key="14">
    <source>
        <dbReference type="Proteomes" id="UP001595840"/>
    </source>
</evidence>
<dbReference type="InterPro" id="IPR037066">
    <property type="entry name" value="Plug_dom_sf"/>
</dbReference>
<sequence length="864" mass="92714">MRHKHLFTSLSVIALAGSLGTPLAVAQSTDMDLLEEVVTVGSRTKARSATDSPVPVDVINADELAKSGSSDMLELLKGTIPSFNVLSQPISDAASIIRPVNLRGLPSDSTLVLVNGKRRHRSSVIVFQGGGLNKGAQGPDISVIPSIALKQIEVLRDGAAAQYGSDAIAGVMNFVLKDDAEGGSVEVKYGQYGEGDGDTTTIAANIGMPLTSSGFVNASLQWNQADDTVRNGRSSQNVTLEAAGVENVPDPAYIWGSPKIDDDVSFFVNAGLELGNDSEAYLFGNHATRSADGGFYYRNPNNRQGVFTWDPDGDGPLINQRLIANVDGNCNLATGPVGSGNPDTDPLLAAIIASDSCWSVNELYSGGYTPRFVGTVTDSALTAGTRGTFQGGFMNDWSYDFSAGIGRSESNFGLNNTLNPSMGPDSPTNFDTGSYIQQEKTINIDFSHQFGDTSVAFGTEWREDSFQIVAGETASWKAGRYAELDNVISGDPDPTNTLAVFTVGSHGFPGFHPDSAGSFERNNYALYTDIEHQVTSGLLIGGALRYEEFSDFGDTLNYKLTFNWSLTDDFAFRGSMGTGFRAPTVGQTNVVNSQTTNIEGFGLMNVATLAPSHPVSVALGAQALTPEESESVTLGLVAGLGDVDLTIDFYHIEVTDRITVTDSKLLDDATRATLPSDMPAADLVGTLTHFNFFTNDFDTTTQGVDIVATYGTDLFGGSADFSMAYNYNETEVDSYTITSAWDVQRLEEELPNHRANISWAQYWGDFSGFLRANYYGEYLAIHADDSSDAIKGDPAVTIDLELAYNINENFTIKAGGNNIFDQEPMRYTGANGNPSPSWSGAYYYETSPFGINGSFYYMKASYSF</sequence>
<dbReference type="Pfam" id="PF07715">
    <property type="entry name" value="Plug"/>
    <property type="match status" value="1"/>
</dbReference>
<reference evidence="14" key="1">
    <citation type="journal article" date="2019" name="Int. J. Syst. Evol. Microbiol.">
        <title>The Global Catalogue of Microorganisms (GCM) 10K type strain sequencing project: providing services to taxonomists for standard genome sequencing and annotation.</title>
        <authorList>
            <consortium name="The Broad Institute Genomics Platform"/>
            <consortium name="The Broad Institute Genome Sequencing Center for Infectious Disease"/>
            <person name="Wu L."/>
            <person name="Ma J."/>
        </authorList>
    </citation>
    <scope>NUCLEOTIDE SEQUENCE [LARGE SCALE GENOMIC DNA]</scope>
    <source>
        <strain evidence="14">CECT 8570</strain>
    </source>
</reference>
<comment type="caution">
    <text evidence="13">The sequence shown here is derived from an EMBL/GenBank/DDBJ whole genome shotgun (WGS) entry which is preliminary data.</text>
</comment>
<evidence type="ECO:0000259" key="11">
    <source>
        <dbReference type="Pfam" id="PF00593"/>
    </source>
</evidence>
<feature type="signal peptide" evidence="10">
    <location>
        <begin position="1"/>
        <end position="26"/>
    </location>
</feature>
<evidence type="ECO:0000256" key="7">
    <source>
        <dbReference type="ARBA" id="ARBA00023237"/>
    </source>
</evidence>
<keyword evidence="6 8" id="KW-0472">Membrane</keyword>
<dbReference type="Proteomes" id="UP001595840">
    <property type="component" value="Unassembled WGS sequence"/>
</dbReference>
<evidence type="ECO:0000259" key="12">
    <source>
        <dbReference type="Pfam" id="PF07715"/>
    </source>
</evidence>
<dbReference type="PROSITE" id="PS52016">
    <property type="entry name" value="TONB_DEPENDENT_REC_3"/>
    <property type="match status" value="1"/>
</dbReference>
<evidence type="ECO:0000256" key="1">
    <source>
        <dbReference type="ARBA" id="ARBA00004571"/>
    </source>
</evidence>
<gene>
    <name evidence="13" type="ORF">ACFOX3_01005</name>
</gene>
<organism evidence="13 14">
    <name type="scientific">Simiduia curdlanivorans</name>
    <dbReference type="NCBI Taxonomy" id="1492769"/>
    <lineage>
        <taxon>Bacteria</taxon>
        <taxon>Pseudomonadati</taxon>
        <taxon>Pseudomonadota</taxon>
        <taxon>Gammaproteobacteria</taxon>
        <taxon>Cellvibrionales</taxon>
        <taxon>Cellvibrionaceae</taxon>
        <taxon>Simiduia</taxon>
    </lineage>
</organism>
<evidence type="ECO:0000256" key="9">
    <source>
        <dbReference type="RuleBase" id="RU003357"/>
    </source>
</evidence>
<dbReference type="InterPro" id="IPR039426">
    <property type="entry name" value="TonB-dep_rcpt-like"/>
</dbReference>
<feature type="chain" id="PRO_5045456258" evidence="10">
    <location>
        <begin position="27"/>
        <end position="864"/>
    </location>
</feature>
<proteinExistence type="inferred from homology"/>
<dbReference type="Gene3D" id="2.40.170.20">
    <property type="entry name" value="TonB-dependent receptor, beta-barrel domain"/>
    <property type="match status" value="1"/>
</dbReference>
<evidence type="ECO:0000256" key="6">
    <source>
        <dbReference type="ARBA" id="ARBA00023136"/>
    </source>
</evidence>
<dbReference type="InterPro" id="IPR000531">
    <property type="entry name" value="Beta-barrel_TonB"/>
</dbReference>
<dbReference type="SUPFAM" id="SSF56935">
    <property type="entry name" value="Porins"/>
    <property type="match status" value="1"/>
</dbReference>
<dbReference type="Pfam" id="PF00593">
    <property type="entry name" value="TonB_dep_Rec_b-barrel"/>
    <property type="match status" value="1"/>
</dbReference>
<feature type="domain" description="TonB-dependent receptor plug" evidence="12">
    <location>
        <begin position="50"/>
        <end position="171"/>
    </location>
</feature>
<accession>A0ABV8V0V8</accession>
<dbReference type="InterPro" id="IPR036942">
    <property type="entry name" value="Beta-barrel_TonB_sf"/>
</dbReference>
<name>A0ABV8V0V8_9GAMM</name>